<dbReference type="InterPro" id="IPR006482">
    <property type="entry name" value="Cas7_Csh2/Csh2"/>
</dbReference>
<organism evidence="1">
    <name type="scientific">bioreactor metagenome</name>
    <dbReference type="NCBI Taxonomy" id="1076179"/>
    <lineage>
        <taxon>unclassified sequences</taxon>
        <taxon>metagenomes</taxon>
        <taxon>ecological metagenomes</taxon>
    </lineage>
</organism>
<dbReference type="EMBL" id="VSSQ01086139">
    <property type="protein sequence ID" value="MPN33572.1"/>
    <property type="molecule type" value="Genomic_DNA"/>
</dbReference>
<accession>A0A645H5F4</accession>
<dbReference type="AlphaFoldDB" id="A0A645H5F4"/>
<gene>
    <name evidence="1" type="ORF">SDC9_181061</name>
</gene>
<reference evidence="1" key="1">
    <citation type="submission" date="2019-08" db="EMBL/GenBank/DDBJ databases">
        <authorList>
            <person name="Kucharzyk K."/>
            <person name="Murdoch R.W."/>
            <person name="Higgins S."/>
            <person name="Loffler F."/>
        </authorList>
    </citation>
    <scope>NUCLEOTIDE SEQUENCE</scope>
</reference>
<evidence type="ECO:0000313" key="1">
    <source>
        <dbReference type="EMBL" id="MPN33572.1"/>
    </source>
</evidence>
<protein>
    <submittedName>
        <fullName evidence="1">Uncharacterized protein</fullName>
    </submittedName>
</protein>
<proteinExistence type="predicted"/>
<comment type="caution">
    <text evidence="1">The sequence shown here is derived from an EMBL/GenBank/DDBJ whole genome shotgun (WGS) entry which is preliminary data.</text>
</comment>
<sequence>MLEKAKKKWWDIRAFGGGVFEYNGLKGYNRPKLNDSVSVRHSESLQPVQLGKNKHGEIVVNQGIYVSLLEIDTDYAKKNDFSVEDVEMLKRNLQHMWENRNLKQGETIEMLAVIWWTHPGRNKSIHPLKLRDSVDIFPDGHVEVKRAPKGVTTELVYAIGGSKIID</sequence>
<dbReference type="GO" id="GO:0043571">
    <property type="term" value="P:maintenance of CRISPR repeat elements"/>
    <property type="evidence" value="ECO:0007669"/>
    <property type="project" value="InterPro"/>
</dbReference>
<name>A0A645H5F4_9ZZZZ</name>
<dbReference type="Pfam" id="PF05107">
    <property type="entry name" value="Cas_Cas7"/>
    <property type="match status" value="1"/>
</dbReference>